<reference evidence="1 2" key="1">
    <citation type="submission" date="2016-12" db="EMBL/GenBank/DDBJ databases">
        <title>The genomes of Aspergillus section Nigri reveals drivers in fungal speciation.</title>
        <authorList>
            <consortium name="DOE Joint Genome Institute"/>
            <person name="Vesth T.C."/>
            <person name="Nybo J."/>
            <person name="Theobald S."/>
            <person name="Brandl J."/>
            <person name="Frisvad J.C."/>
            <person name="Nielsen K.F."/>
            <person name="Lyhne E.K."/>
            <person name="Kogle M.E."/>
            <person name="Kuo A."/>
            <person name="Riley R."/>
            <person name="Clum A."/>
            <person name="Nolan M."/>
            <person name="Lipzen A."/>
            <person name="Salamov A."/>
            <person name="Henrissat B."/>
            <person name="Wiebenga A."/>
            <person name="De Vries R.P."/>
            <person name="Grigoriev I.V."/>
            <person name="Mortensen U.H."/>
            <person name="Andersen M.R."/>
            <person name="Baker S.E."/>
        </authorList>
    </citation>
    <scope>NUCLEOTIDE SEQUENCE [LARGE SCALE GENOMIC DNA]</scope>
    <source>
        <strain evidence="1 2">CBS 117.55</strain>
    </source>
</reference>
<keyword evidence="2" id="KW-1185">Reference proteome</keyword>
<dbReference type="Proteomes" id="UP000247233">
    <property type="component" value="Unassembled WGS sequence"/>
</dbReference>
<organism evidence="1 2">
    <name type="scientific">Aspergillus heteromorphus CBS 117.55</name>
    <dbReference type="NCBI Taxonomy" id="1448321"/>
    <lineage>
        <taxon>Eukaryota</taxon>
        <taxon>Fungi</taxon>
        <taxon>Dikarya</taxon>
        <taxon>Ascomycota</taxon>
        <taxon>Pezizomycotina</taxon>
        <taxon>Eurotiomycetes</taxon>
        <taxon>Eurotiomycetidae</taxon>
        <taxon>Eurotiales</taxon>
        <taxon>Aspergillaceae</taxon>
        <taxon>Aspergillus</taxon>
        <taxon>Aspergillus subgen. Circumdati</taxon>
    </lineage>
</organism>
<dbReference type="EMBL" id="MSFL01000008">
    <property type="protein sequence ID" value="PWY85898.1"/>
    <property type="molecule type" value="Genomic_DNA"/>
</dbReference>
<dbReference type="AlphaFoldDB" id="A0A317WLK4"/>
<dbReference type="GeneID" id="37068737"/>
<gene>
    <name evidence="1" type="ORF">BO70DRAFT_395036</name>
</gene>
<comment type="caution">
    <text evidence="1">The sequence shown here is derived from an EMBL/GenBank/DDBJ whole genome shotgun (WGS) entry which is preliminary data.</text>
</comment>
<dbReference type="RefSeq" id="XP_025400450.1">
    <property type="nucleotide sequence ID" value="XM_025546500.1"/>
</dbReference>
<evidence type="ECO:0000313" key="1">
    <source>
        <dbReference type="EMBL" id="PWY85898.1"/>
    </source>
</evidence>
<sequence length="154" mass="16847">MTIRKTLLKSINDNTRSQVSYKAAIPQPEPQCRHGIKLSQILFALFVFLGLALAAGKGTQGGRRIKDYIPEYYDEEEDDGAAEFQPFSVDSMTTATCDSCTSVPTCQACSTYYQYSEAVRPEVTVTNTMSYVECAGTQSSTVISCSTPPSKPDQ</sequence>
<protein>
    <submittedName>
        <fullName evidence="1">Uncharacterized protein</fullName>
    </submittedName>
</protein>
<evidence type="ECO:0000313" key="2">
    <source>
        <dbReference type="Proteomes" id="UP000247233"/>
    </source>
</evidence>
<proteinExistence type="predicted"/>
<dbReference type="VEuPathDB" id="FungiDB:BO70DRAFT_395036"/>
<accession>A0A317WLK4</accession>
<name>A0A317WLK4_9EURO</name>